<dbReference type="EMBL" id="CCKQ01004107">
    <property type="protein sequence ID" value="CDW75244.1"/>
    <property type="molecule type" value="Genomic_DNA"/>
</dbReference>
<evidence type="ECO:0000256" key="1">
    <source>
        <dbReference type="SAM" id="MobiDB-lite"/>
    </source>
</evidence>
<dbReference type="SUPFAM" id="SSF117281">
    <property type="entry name" value="Kelch motif"/>
    <property type="match status" value="1"/>
</dbReference>
<dbReference type="InParanoid" id="A0A078A3A5"/>
<feature type="compositionally biased region" description="Basic and acidic residues" evidence="1">
    <location>
        <begin position="82"/>
        <end position="104"/>
    </location>
</feature>
<organism evidence="2 3">
    <name type="scientific">Stylonychia lemnae</name>
    <name type="common">Ciliate</name>
    <dbReference type="NCBI Taxonomy" id="5949"/>
    <lineage>
        <taxon>Eukaryota</taxon>
        <taxon>Sar</taxon>
        <taxon>Alveolata</taxon>
        <taxon>Ciliophora</taxon>
        <taxon>Intramacronucleata</taxon>
        <taxon>Spirotrichea</taxon>
        <taxon>Stichotrichia</taxon>
        <taxon>Sporadotrichida</taxon>
        <taxon>Oxytrichidae</taxon>
        <taxon>Stylonychinae</taxon>
        <taxon>Stylonychia</taxon>
    </lineage>
</organism>
<reference evidence="2 3" key="1">
    <citation type="submission" date="2014-06" db="EMBL/GenBank/DDBJ databases">
        <authorList>
            <person name="Swart Estienne"/>
        </authorList>
    </citation>
    <scope>NUCLEOTIDE SEQUENCE [LARGE SCALE GENOMIC DNA]</scope>
    <source>
        <strain evidence="2 3">130c</strain>
    </source>
</reference>
<protein>
    <submittedName>
        <fullName evidence="2">Uncharacterized protein</fullName>
    </submittedName>
</protein>
<evidence type="ECO:0000313" key="3">
    <source>
        <dbReference type="Proteomes" id="UP000039865"/>
    </source>
</evidence>
<dbReference type="Proteomes" id="UP000039865">
    <property type="component" value="Unassembled WGS sequence"/>
</dbReference>
<gene>
    <name evidence="2" type="primary">Contig4904.g5240</name>
    <name evidence="2" type="ORF">STYLEM_4231</name>
</gene>
<evidence type="ECO:0000313" key="2">
    <source>
        <dbReference type="EMBL" id="CDW75244.1"/>
    </source>
</evidence>
<sequence>MKNSDIQWFQIVATLSAKIACFKSSSNLLINWQLIEISQLQKPIQCPTCRGEFPVENFRLIKNFHLFESYMKQHKNQPNKACDSKTQRKVEEDDSKSRQLFKDRSNSKDFSLRIDTETLNISRSDLTRHSMISQSSNYHSAWKGESTQHRIKQNDLNLIGSHEVIHGDRSNQMLRQPIQRENVPPYNTYAVSNSHRKSQSTIPKDIQVRISLFIIQNMRVMNLFQDITNLNINGRMAELNLFDEEEKKEQSIDYSSARQEDNIFCSQMTGVVDNIFDDIQSVAKTQKKRQVNKSKIKGENKDLYICGHSQQSLNKICYTCDQLFICSVCALELHHGHYIENFPYELQCFTKMIQKDNLGGFDKVSQEVENRVNDPQYYAKMNEQLNTLNLNFPNYFEFLNQGFQEALTAEFKRAQQIFKNDLPQLDNFFNSTYKRLQDQNIQQFNNATRKHYDLASQLSQDSRCSHDKIPVSEDAHNFFWYQNNIMHPYKNLIEIEAEISHRDLQKHYLPHPYTLAVQKSLSNLSNEMQQYSQIFIERQQSWKKCIERDLPDSKTEYLYDVTFNSLFPHRCILHPKYTKSNYESIVTSSLVRINFITNTIKFVQIVDPHRKFSNYHSQTFERRSLIYVGEMFLIIDTHKNQMGQLMNIVYQIDYKGELLHKFQLKDVDKENFSTCADYEYIYLIGGYQYNYSDNDNVTEAVSADITTARVININDIRQLKTQDKSSYIRLQVPRINPLVVVRKSLLIVCGGQDFEEDVFIPSVEIIEKDTGATKMLQFPNQSFQIRTDSHSLFKLDFIIESLDSYKIVIFHSVQKDQQLSSREYKLEDGIQCPQFKWEACTMDQKGQISHWQQSMTSQLRQSQSDLGMGSFSYKHSIINQLNDSPIPFPLIVFNDKDVNPSDEFSIKVIQYNNDYQLKLLYPISYNIMTLDNVTLDYSPELPDEKLIRKFKGFDYFVNVLSNGSGSNGQGQSSQFYL</sequence>
<keyword evidence="3" id="KW-1185">Reference proteome</keyword>
<feature type="region of interest" description="Disordered" evidence="1">
    <location>
        <begin position="75"/>
        <end position="104"/>
    </location>
</feature>
<accession>A0A078A3A5</accession>
<name>A0A078A3A5_STYLE</name>
<dbReference type="InterPro" id="IPR015915">
    <property type="entry name" value="Kelch-typ_b-propeller"/>
</dbReference>
<proteinExistence type="predicted"/>
<dbReference type="AlphaFoldDB" id="A0A078A3A5"/>